<keyword evidence="3" id="KW-1185">Reference proteome</keyword>
<evidence type="ECO:0000313" key="2">
    <source>
        <dbReference type="EMBL" id="MFC3147223.1"/>
    </source>
</evidence>
<organism evidence="2 3">
    <name type="scientific">Piscinibacterium candidicorallinum</name>
    <dbReference type="NCBI Taxonomy" id="1793872"/>
    <lineage>
        <taxon>Bacteria</taxon>
        <taxon>Pseudomonadati</taxon>
        <taxon>Pseudomonadota</taxon>
        <taxon>Betaproteobacteria</taxon>
        <taxon>Burkholderiales</taxon>
        <taxon>Piscinibacterium</taxon>
    </lineage>
</organism>
<keyword evidence="1" id="KW-0472">Membrane</keyword>
<dbReference type="EMBL" id="JBHRTI010000003">
    <property type="protein sequence ID" value="MFC3147223.1"/>
    <property type="molecule type" value="Genomic_DNA"/>
</dbReference>
<comment type="caution">
    <text evidence="2">The sequence shown here is derived from an EMBL/GenBank/DDBJ whole genome shotgun (WGS) entry which is preliminary data.</text>
</comment>
<protein>
    <submittedName>
        <fullName evidence="2">Uncharacterized protein</fullName>
    </submittedName>
</protein>
<evidence type="ECO:0000313" key="3">
    <source>
        <dbReference type="Proteomes" id="UP001595556"/>
    </source>
</evidence>
<evidence type="ECO:0000256" key="1">
    <source>
        <dbReference type="SAM" id="Phobius"/>
    </source>
</evidence>
<dbReference type="RefSeq" id="WP_377302056.1">
    <property type="nucleotide sequence ID" value="NZ_CP180191.1"/>
</dbReference>
<reference evidence="3" key="1">
    <citation type="journal article" date="2019" name="Int. J. Syst. Evol. Microbiol.">
        <title>The Global Catalogue of Microorganisms (GCM) 10K type strain sequencing project: providing services to taxonomists for standard genome sequencing and annotation.</title>
        <authorList>
            <consortium name="The Broad Institute Genomics Platform"/>
            <consortium name="The Broad Institute Genome Sequencing Center for Infectious Disease"/>
            <person name="Wu L."/>
            <person name="Ma J."/>
        </authorList>
    </citation>
    <scope>NUCLEOTIDE SEQUENCE [LARGE SCALE GENOMIC DNA]</scope>
    <source>
        <strain evidence="3">KCTC 52168</strain>
    </source>
</reference>
<proteinExistence type="predicted"/>
<gene>
    <name evidence="2" type="ORF">ACFOEN_06160</name>
</gene>
<keyword evidence="1" id="KW-1133">Transmembrane helix</keyword>
<name>A0ABV7H393_9BURK</name>
<feature type="transmembrane region" description="Helical" evidence="1">
    <location>
        <begin position="21"/>
        <end position="41"/>
    </location>
</feature>
<dbReference type="Proteomes" id="UP001595556">
    <property type="component" value="Unassembled WGS sequence"/>
</dbReference>
<feature type="transmembrane region" description="Helical" evidence="1">
    <location>
        <begin position="53"/>
        <end position="71"/>
    </location>
</feature>
<sequence length="81" mass="8658">MPRPEDREPGEIFSRKTQWGTLAFIAILLGGGPLLAWIVASLLGLKPASEGDAIWHALILAAALVGAGWLGNKVRRRIDGT</sequence>
<accession>A0ABV7H393</accession>
<keyword evidence="1" id="KW-0812">Transmembrane</keyword>